<evidence type="ECO:0000256" key="1">
    <source>
        <dbReference type="ARBA" id="ARBA00008894"/>
    </source>
</evidence>
<dbReference type="InterPro" id="IPR056789">
    <property type="entry name" value="LRR_R13L1-DRL21"/>
</dbReference>
<dbReference type="EnsemblPlants" id="OB12G19520.1">
    <property type="protein sequence ID" value="OB12G19520.1"/>
    <property type="gene ID" value="OB12G19520"/>
</dbReference>
<dbReference type="SUPFAM" id="SSF52540">
    <property type="entry name" value="P-loop containing nucleoside triphosphate hydrolases"/>
    <property type="match status" value="1"/>
</dbReference>
<dbReference type="Pfam" id="PF00931">
    <property type="entry name" value="NB-ARC"/>
    <property type="match status" value="1"/>
</dbReference>
<keyword evidence="4" id="KW-0547">Nucleotide-binding</keyword>
<dbReference type="GO" id="GO:0006952">
    <property type="term" value="P:defense response"/>
    <property type="evidence" value="ECO:0007669"/>
    <property type="project" value="UniProtKB-KW"/>
</dbReference>
<feature type="domain" description="NB-ARC" evidence="7">
    <location>
        <begin position="278"/>
        <end position="454"/>
    </location>
</feature>
<evidence type="ECO:0000256" key="3">
    <source>
        <dbReference type="ARBA" id="ARBA00022737"/>
    </source>
</evidence>
<dbReference type="SUPFAM" id="SSF52058">
    <property type="entry name" value="L domain-like"/>
    <property type="match status" value="2"/>
</dbReference>
<dbReference type="InterPro" id="IPR041118">
    <property type="entry name" value="Rx_N"/>
</dbReference>
<feature type="domain" description="Disease resistance protein winged helix" evidence="9">
    <location>
        <begin position="539"/>
        <end position="608"/>
    </location>
</feature>
<dbReference type="FunFam" id="3.40.50.300:FF:001091">
    <property type="entry name" value="Probable disease resistance protein At1g61300"/>
    <property type="match status" value="1"/>
</dbReference>
<keyword evidence="2" id="KW-0433">Leucine-rich repeat</keyword>
<dbReference type="HOGENOM" id="CLU_000837_8_4_1"/>
<keyword evidence="6" id="KW-0067">ATP-binding</keyword>
<dbReference type="GO" id="GO:0043531">
    <property type="term" value="F:ADP binding"/>
    <property type="evidence" value="ECO:0007669"/>
    <property type="project" value="InterPro"/>
</dbReference>
<dbReference type="OMA" id="HVEDNMT"/>
<evidence type="ECO:0000256" key="4">
    <source>
        <dbReference type="ARBA" id="ARBA00022741"/>
    </source>
</evidence>
<evidence type="ECO:0000256" key="6">
    <source>
        <dbReference type="ARBA" id="ARBA00022840"/>
    </source>
</evidence>
<dbReference type="GO" id="GO:0051707">
    <property type="term" value="P:response to other organism"/>
    <property type="evidence" value="ECO:0007669"/>
    <property type="project" value="UniProtKB-ARBA"/>
</dbReference>
<dbReference type="Gene3D" id="3.80.10.10">
    <property type="entry name" value="Ribonuclease Inhibitor"/>
    <property type="match status" value="3"/>
</dbReference>
<keyword evidence="12" id="KW-1185">Reference proteome</keyword>
<evidence type="ECO:0000259" key="10">
    <source>
        <dbReference type="Pfam" id="PF25019"/>
    </source>
</evidence>
<dbReference type="InterPro" id="IPR027417">
    <property type="entry name" value="P-loop_NTPase"/>
</dbReference>
<proteinExistence type="inferred from homology"/>
<keyword evidence="5" id="KW-0611">Plant defense</keyword>
<accession>J3ND94</accession>
<comment type="similarity">
    <text evidence="1">Belongs to the disease resistance NB-LRR family.</text>
</comment>
<evidence type="ECO:0000259" key="9">
    <source>
        <dbReference type="Pfam" id="PF23559"/>
    </source>
</evidence>
<dbReference type="InterPro" id="IPR032675">
    <property type="entry name" value="LRR_dom_sf"/>
</dbReference>
<dbReference type="PANTHER" id="PTHR36766">
    <property type="entry name" value="PLANT BROAD-SPECTRUM MILDEW RESISTANCE PROTEIN RPW8"/>
    <property type="match status" value="1"/>
</dbReference>
<evidence type="ECO:0000259" key="8">
    <source>
        <dbReference type="Pfam" id="PF18052"/>
    </source>
</evidence>
<evidence type="ECO:0000256" key="2">
    <source>
        <dbReference type="ARBA" id="ARBA00022614"/>
    </source>
</evidence>
<reference evidence="11" key="2">
    <citation type="submission" date="2013-04" db="UniProtKB">
        <authorList>
            <consortium name="EnsemblPlants"/>
        </authorList>
    </citation>
    <scope>IDENTIFICATION</scope>
</reference>
<dbReference type="Gene3D" id="1.10.10.10">
    <property type="entry name" value="Winged helix-like DNA-binding domain superfamily/Winged helix DNA-binding domain"/>
    <property type="match status" value="1"/>
</dbReference>
<dbReference type="PRINTS" id="PR00364">
    <property type="entry name" value="DISEASERSIST"/>
</dbReference>
<evidence type="ECO:0000313" key="12">
    <source>
        <dbReference type="Proteomes" id="UP000006038"/>
    </source>
</evidence>
<evidence type="ECO:0000256" key="5">
    <source>
        <dbReference type="ARBA" id="ARBA00022821"/>
    </source>
</evidence>
<dbReference type="Gene3D" id="3.40.50.300">
    <property type="entry name" value="P-loop containing nucleotide triphosphate hydrolases"/>
    <property type="match status" value="1"/>
</dbReference>
<feature type="domain" description="R13L1/DRL21-like LRR repeat region" evidence="10">
    <location>
        <begin position="811"/>
        <end position="931"/>
    </location>
</feature>
<feature type="domain" description="Disease resistance N-terminal" evidence="8">
    <location>
        <begin position="12"/>
        <end position="95"/>
    </location>
</feature>
<evidence type="ECO:0000259" key="7">
    <source>
        <dbReference type="Pfam" id="PF00931"/>
    </source>
</evidence>
<dbReference type="Pfam" id="PF23559">
    <property type="entry name" value="WHD_DRP"/>
    <property type="match status" value="1"/>
</dbReference>
<dbReference type="STRING" id="4533.J3ND94"/>
<dbReference type="Proteomes" id="UP000006038">
    <property type="component" value="Chromosome 12"/>
</dbReference>
<protein>
    <recommendedName>
        <fullName evidence="13">NB-ARC domain-containing protein</fullName>
    </recommendedName>
</protein>
<evidence type="ECO:0008006" key="13">
    <source>
        <dbReference type="Google" id="ProtNLM"/>
    </source>
</evidence>
<sequence length="1372" mass="155981">MESAAISGAQWVVSKALSPLSDGLVEAWTASSELGANVEAIKTELLSVQATLAVARGRETDNNAELAKLLRKLRGMSYDAEDVLDELDYFRIQDELDGTTNAAVDDGCVQSFLRNAHHTCIDISEQVRSLCRRRQDDGEDEEREHGRARHGWPCCGSGTRNRMVHGDQEEVVGRRRGAGGTIVSTVGKIFPCYSARTTNAASEEHTMDTTPKLVFNRVDASRKMKNIVEQLRSLRANVSTILGVSLGSNPGPTQHITTMNRVTISQSTEPKLYGRDNVMDKIIDDIIQGEYCDKNLSVLPIVGPGGIGKTTLAQYIYRNDKLKSHFDVTAWISVSVNFNVYKLTKDILNEFGVAQSRRNGSLDHLQESVENELKSKRFFVVLDDIWEDCRGDEWKKLLLPFTKGEEKGNVMLVTTRFPIVANRVKRIISQPIELLGLDYKHFMSFFWACVFDDDKQKEKHTNLHEIGGEIVKKLRGSPLAAKTVGRLLRNHLSLEHWRTVLNSKEWEEQSKVDDIMPALKLSYDYLPFHLQQCFSYCALFPNNYMFTSDEIIQLWIGLGLLRSENQNKRIEYIGSIYLSDLVNYGFFKMDDREDSMKFVIHDLLRELALKVTSLECLSIDCADETTIAVPTSVRHLSILVHHTDMDKSEKDDIGRRLEDLERRLKSCNLHSLMLFGEYSEEIFIRTISNIFAQAKSLRIVHLSTLSRHMESMLLNLRKLLHLRYLRLGSNSDHEILLPKTLSRLYHLMVLDLRDWKGRCELPSDMCNLVKLHHFVCQDDELHSNISSVGKLKFLQELKRFEVRKQNNGFDLKELGELSELGGILKICHLENAQVDEARQAKLKHKTHLQKLELDWDSSRDGIKIDIEEQVLEKLEPHCNLEELTVKGHGGTTGPTWLCSSITVKNLEMFSLENLSWQVLQPFHQLPNQKVLMKDGRDISRIFLSLKRLYLVGLSKLKYWIGDEPYLEGTCHLFPNLETLSITDCAELTELPFLHCAYPPEHHSNRQWLPNLGTLVIDQCPKLSSLPPIPWTPTLKYVWIRTMRPELQCLCLSYNYLTIEGMCSLDEKVLAFHNLTGLNRLTITSCPPLISNTRHKLPVDSLSIKSCSFSGTEGTHMLSHFPNISSLQIEDCPGIKQLGVVEAEEQQHQSCSPSSAAQENELQGLLLLPSSATLTRLFINQRGKELKSKGILFILTQGNLSELTVWSTPKFFMGWDTVLQGTQDEQGHQHLLEHSSSKLQRLYTDDIAGVLSTPICSLLSSSLTVLCFEQNDEVEHFAEKQEEALQLLTSLQELEFRECPKLQCLPSSLHRLSTLRRLAIWECPAIWSLPKDGLPSSLQQLHVYGCGNDELKQECRELTARQLTGMTHLNIKF</sequence>
<dbReference type="PANTHER" id="PTHR36766:SF40">
    <property type="entry name" value="DISEASE RESISTANCE PROTEIN RGA3"/>
    <property type="match status" value="1"/>
</dbReference>
<dbReference type="InterPro" id="IPR058922">
    <property type="entry name" value="WHD_DRP"/>
</dbReference>
<organism evidence="11">
    <name type="scientific">Oryza brachyantha</name>
    <name type="common">malo sina</name>
    <dbReference type="NCBI Taxonomy" id="4533"/>
    <lineage>
        <taxon>Eukaryota</taxon>
        <taxon>Viridiplantae</taxon>
        <taxon>Streptophyta</taxon>
        <taxon>Embryophyta</taxon>
        <taxon>Tracheophyta</taxon>
        <taxon>Spermatophyta</taxon>
        <taxon>Magnoliopsida</taxon>
        <taxon>Liliopsida</taxon>
        <taxon>Poales</taxon>
        <taxon>Poaceae</taxon>
        <taxon>BOP clade</taxon>
        <taxon>Oryzoideae</taxon>
        <taxon>Oryzeae</taxon>
        <taxon>Oryzinae</taxon>
        <taxon>Oryza</taxon>
    </lineage>
</organism>
<dbReference type="Gramene" id="OB12G19520.1">
    <property type="protein sequence ID" value="OB12G19520.1"/>
    <property type="gene ID" value="OB12G19520"/>
</dbReference>
<keyword evidence="3" id="KW-0677">Repeat</keyword>
<dbReference type="Pfam" id="PF25019">
    <property type="entry name" value="LRR_R13L1-DRL21"/>
    <property type="match status" value="1"/>
</dbReference>
<name>J3ND94_ORYBR</name>
<dbReference type="InterPro" id="IPR036388">
    <property type="entry name" value="WH-like_DNA-bd_sf"/>
</dbReference>
<dbReference type="eggNOG" id="KOG4658">
    <property type="taxonomic scope" value="Eukaryota"/>
</dbReference>
<dbReference type="Gene3D" id="1.20.5.4130">
    <property type="match status" value="1"/>
</dbReference>
<evidence type="ECO:0000313" key="11">
    <source>
        <dbReference type="EnsemblPlants" id="OB12G19520.1"/>
    </source>
</evidence>
<dbReference type="Pfam" id="PF18052">
    <property type="entry name" value="Rx_N"/>
    <property type="match status" value="1"/>
</dbReference>
<dbReference type="GO" id="GO:0005524">
    <property type="term" value="F:ATP binding"/>
    <property type="evidence" value="ECO:0007669"/>
    <property type="project" value="UniProtKB-KW"/>
</dbReference>
<dbReference type="InterPro" id="IPR002182">
    <property type="entry name" value="NB-ARC"/>
</dbReference>
<reference evidence="11" key="1">
    <citation type="journal article" date="2013" name="Nat. Commun.">
        <title>Whole-genome sequencing of Oryza brachyantha reveals mechanisms underlying Oryza genome evolution.</title>
        <authorList>
            <person name="Chen J."/>
            <person name="Huang Q."/>
            <person name="Gao D."/>
            <person name="Wang J."/>
            <person name="Lang Y."/>
            <person name="Liu T."/>
            <person name="Li B."/>
            <person name="Bai Z."/>
            <person name="Luis Goicoechea J."/>
            <person name="Liang C."/>
            <person name="Chen C."/>
            <person name="Zhang W."/>
            <person name="Sun S."/>
            <person name="Liao Y."/>
            <person name="Zhang X."/>
            <person name="Yang L."/>
            <person name="Song C."/>
            <person name="Wang M."/>
            <person name="Shi J."/>
            <person name="Liu G."/>
            <person name="Liu J."/>
            <person name="Zhou H."/>
            <person name="Zhou W."/>
            <person name="Yu Q."/>
            <person name="An N."/>
            <person name="Chen Y."/>
            <person name="Cai Q."/>
            <person name="Wang B."/>
            <person name="Liu B."/>
            <person name="Min J."/>
            <person name="Huang Y."/>
            <person name="Wu H."/>
            <person name="Li Z."/>
            <person name="Zhang Y."/>
            <person name="Yin Y."/>
            <person name="Song W."/>
            <person name="Jiang J."/>
            <person name="Jackson S.A."/>
            <person name="Wing R.A."/>
            <person name="Wang J."/>
            <person name="Chen M."/>
        </authorList>
    </citation>
    <scope>NUCLEOTIDE SEQUENCE [LARGE SCALE GENOMIC DNA]</scope>
    <source>
        <strain evidence="11">cv. IRGC 101232</strain>
    </source>
</reference>